<protein>
    <recommendedName>
        <fullName evidence="3">Reverse transcriptase domain-containing protein</fullName>
    </recommendedName>
</protein>
<gene>
    <name evidence="1" type="ORF">D915_006489</name>
</gene>
<proteinExistence type="predicted"/>
<name>A0A4E0R7Q4_FASHE</name>
<organism evidence="1 2">
    <name type="scientific">Fasciola hepatica</name>
    <name type="common">Liver fluke</name>
    <dbReference type="NCBI Taxonomy" id="6192"/>
    <lineage>
        <taxon>Eukaryota</taxon>
        <taxon>Metazoa</taxon>
        <taxon>Spiralia</taxon>
        <taxon>Lophotrochozoa</taxon>
        <taxon>Platyhelminthes</taxon>
        <taxon>Trematoda</taxon>
        <taxon>Digenea</taxon>
        <taxon>Plagiorchiida</taxon>
        <taxon>Echinostomata</taxon>
        <taxon>Echinostomatoidea</taxon>
        <taxon>Fasciolidae</taxon>
        <taxon>Fasciola</taxon>
    </lineage>
</organism>
<dbReference type="EMBL" id="JXXN02002433">
    <property type="protein sequence ID" value="THD22936.1"/>
    <property type="molecule type" value="Genomic_DNA"/>
</dbReference>
<dbReference type="AlphaFoldDB" id="A0A4E0R7Q4"/>
<evidence type="ECO:0008006" key="3">
    <source>
        <dbReference type="Google" id="ProtNLM"/>
    </source>
</evidence>
<accession>A0A4E0R7Q4</accession>
<comment type="caution">
    <text evidence="1">The sequence shown here is derived from an EMBL/GenBank/DDBJ whole genome shotgun (WGS) entry which is preliminary data.</text>
</comment>
<evidence type="ECO:0000313" key="1">
    <source>
        <dbReference type="EMBL" id="THD22936.1"/>
    </source>
</evidence>
<evidence type="ECO:0000313" key="2">
    <source>
        <dbReference type="Proteomes" id="UP000230066"/>
    </source>
</evidence>
<sequence>MVEPIIPLVPSFCKPDLIVCCDDLVYVLDVCVVSGQSAESAWRTKVEKYSATPVEESIKRTLGLPTVRLKHCPVIISNRGFLFKRSDSGLRRLGLRPFVLARACQLVVEGSLKTYDVNEERIALVTSRTRRGTRSTPDDESLVRLANSTFQPGMLRKDLCATLTGFFDGRSAESIKKRLQFLHWSPPTSINLVEACEASPSVDSQHLPDMVDESADDWTQRLVSNITSGLASGPTGTGPWADLLGIITNWRDKVLDPQSARSALETLLAATFPHTWHSTPARTVRCVPTSKRDLLAYWKGIFSQPSHPDPRPVQRPSVAQWSVLDPILAREVSEALRLMDSTAPGLDRLTVRDLLQMDQNCIAQLLNALLVLRTPTQHLSMARVTLVPKCSSPTGPGDYRPIAVTSVVLRLLHKILARRWRNQLALSPWQMAFIQRDGCFEASTVLHTILRSYGACAQRFHKLYSSSHHHYRIAKAAKRNSTNYWYKIRANFEDREDVNL</sequence>
<reference evidence="1" key="1">
    <citation type="submission" date="2019-03" db="EMBL/GenBank/DDBJ databases">
        <title>Improved annotation for the trematode Fasciola hepatica.</title>
        <authorList>
            <person name="Choi Y.-J."/>
            <person name="Martin J."/>
            <person name="Mitreva M."/>
        </authorList>
    </citation>
    <scope>NUCLEOTIDE SEQUENCE [LARGE SCALE GENOMIC DNA]</scope>
</reference>
<dbReference type="Proteomes" id="UP000230066">
    <property type="component" value="Unassembled WGS sequence"/>
</dbReference>
<keyword evidence="2" id="KW-1185">Reference proteome</keyword>